<keyword evidence="2" id="KW-0472">Membrane</keyword>
<keyword evidence="2" id="KW-1133">Transmembrane helix</keyword>
<keyword evidence="4" id="KW-1185">Reference proteome</keyword>
<feature type="transmembrane region" description="Helical" evidence="2">
    <location>
        <begin position="118"/>
        <end position="138"/>
    </location>
</feature>
<gene>
    <name evidence="3" type="ORF">G6F64_003879</name>
</gene>
<sequence length="240" mass="26972">MKHLKNLKPTNSGLQLSLHQLETIKKKGRNTNTCVSVLKFVGDTIPGSLVSFEVKMKMDLRLTCTHNFNLQNHGYGEIAKKVSKLKYLKDKRKTVVASKALLNSIMSMNTNQEKDGVYIPYLIGMGFDIHLCVVCLVSDKFYITKKIKTISFPSSLSNFSKELINVANGLLDLVALFETIKKQACRGKKRNCIDSCINNIIESEKERGTSKVVWDNVEEDELESEVDGDEDDNDDEGDSD</sequence>
<comment type="caution">
    <text evidence="3">The sequence shown here is derived from an EMBL/GenBank/DDBJ whole genome shotgun (WGS) entry which is preliminary data.</text>
</comment>
<keyword evidence="2" id="KW-0812">Transmembrane</keyword>
<accession>A0A9P6XE61</accession>
<evidence type="ECO:0000256" key="2">
    <source>
        <dbReference type="SAM" id="Phobius"/>
    </source>
</evidence>
<reference evidence="3" key="1">
    <citation type="journal article" date="2020" name="Microb. Genom.">
        <title>Genetic diversity of clinical and environmental Mucorales isolates obtained from an investigation of mucormycosis cases among solid organ transplant recipients.</title>
        <authorList>
            <person name="Nguyen M.H."/>
            <person name="Kaul D."/>
            <person name="Muto C."/>
            <person name="Cheng S.J."/>
            <person name="Richter R.A."/>
            <person name="Bruno V.M."/>
            <person name="Liu G."/>
            <person name="Beyhan S."/>
            <person name="Sundermann A.J."/>
            <person name="Mounaud S."/>
            <person name="Pasculle A.W."/>
            <person name="Nierman W.C."/>
            <person name="Driscoll E."/>
            <person name="Cumbie R."/>
            <person name="Clancy C.J."/>
            <person name="Dupont C.L."/>
        </authorList>
    </citation>
    <scope>NUCLEOTIDE SEQUENCE</scope>
    <source>
        <strain evidence="3">GL11</strain>
    </source>
</reference>
<evidence type="ECO:0000313" key="4">
    <source>
        <dbReference type="Proteomes" id="UP000716291"/>
    </source>
</evidence>
<protein>
    <submittedName>
        <fullName evidence="3">Uncharacterized protein</fullName>
    </submittedName>
</protein>
<evidence type="ECO:0000256" key="1">
    <source>
        <dbReference type="SAM" id="MobiDB-lite"/>
    </source>
</evidence>
<dbReference type="AlphaFoldDB" id="A0A9P6XE61"/>
<feature type="region of interest" description="Disordered" evidence="1">
    <location>
        <begin position="218"/>
        <end position="240"/>
    </location>
</feature>
<dbReference type="EMBL" id="JAANQT010000399">
    <property type="protein sequence ID" value="KAG1311337.1"/>
    <property type="molecule type" value="Genomic_DNA"/>
</dbReference>
<organism evidence="3 4">
    <name type="scientific">Rhizopus oryzae</name>
    <name type="common">Mucormycosis agent</name>
    <name type="synonym">Rhizopus arrhizus var. delemar</name>
    <dbReference type="NCBI Taxonomy" id="64495"/>
    <lineage>
        <taxon>Eukaryota</taxon>
        <taxon>Fungi</taxon>
        <taxon>Fungi incertae sedis</taxon>
        <taxon>Mucoromycota</taxon>
        <taxon>Mucoromycotina</taxon>
        <taxon>Mucoromycetes</taxon>
        <taxon>Mucorales</taxon>
        <taxon>Mucorineae</taxon>
        <taxon>Rhizopodaceae</taxon>
        <taxon>Rhizopus</taxon>
    </lineage>
</organism>
<proteinExistence type="predicted"/>
<evidence type="ECO:0000313" key="3">
    <source>
        <dbReference type="EMBL" id="KAG1311337.1"/>
    </source>
</evidence>
<dbReference type="Proteomes" id="UP000716291">
    <property type="component" value="Unassembled WGS sequence"/>
</dbReference>
<name>A0A9P6XE61_RHIOR</name>
<dbReference type="OrthoDB" id="2284666at2759"/>